<organism evidence="2 3">
    <name type="scientific">Flavobacterium magnum</name>
    <dbReference type="NCBI Taxonomy" id="2162713"/>
    <lineage>
        <taxon>Bacteria</taxon>
        <taxon>Pseudomonadati</taxon>
        <taxon>Bacteroidota</taxon>
        <taxon>Flavobacteriia</taxon>
        <taxon>Flavobacteriales</taxon>
        <taxon>Flavobacteriaceae</taxon>
        <taxon>Flavobacterium</taxon>
    </lineage>
</organism>
<keyword evidence="3" id="KW-1185">Reference proteome</keyword>
<evidence type="ECO:0000256" key="1">
    <source>
        <dbReference type="SAM" id="Phobius"/>
    </source>
</evidence>
<dbReference type="NCBIfam" id="TIGR01167">
    <property type="entry name" value="LPXTG_anchor"/>
    <property type="match status" value="1"/>
</dbReference>
<dbReference type="EMBL" id="CP028811">
    <property type="protein sequence ID" value="AWA30615.1"/>
    <property type="molecule type" value="Genomic_DNA"/>
</dbReference>
<feature type="transmembrane region" description="Helical" evidence="1">
    <location>
        <begin position="6"/>
        <end position="26"/>
    </location>
</feature>
<proteinExistence type="predicted"/>
<dbReference type="AlphaFoldDB" id="A0A2S0RG68"/>
<dbReference type="Proteomes" id="UP000244193">
    <property type="component" value="Chromosome"/>
</dbReference>
<reference evidence="2 3" key="1">
    <citation type="submission" date="2018-04" db="EMBL/GenBank/DDBJ databases">
        <title>Genome sequencing of Flavobacterium sp. HYN0048.</title>
        <authorList>
            <person name="Yi H."/>
            <person name="Baek C."/>
        </authorList>
    </citation>
    <scope>NUCLEOTIDE SEQUENCE [LARGE SCALE GENOMIC DNA]</scope>
    <source>
        <strain evidence="2 3">HYN0048</strain>
    </source>
</reference>
<accession>A0A2S0RG68</accession>
<evidence type="ECO:0008006" key="4">
    <source>
        <dbReference type="Google" id="ProtNLM"/>
    </source>
</evidence>
<evidence type="ECO:0000313" key="3">
    <source>
        <dbReference type="Proteomes" id="UP000244193"/>
    </source>
</evidence>
<protein>
    <recommendedName>
        <fullName evidence="4">LPXTG cell wall anchor domain-containing protein</fullName>
    </recommendedName>
</protein>
<name>A0A2S0RG68_9FLAO</name>
<gene>
    <name evidence="2" type="ORF">HYN48_11235</name>
</gene>
<dbReference type="RefSeq" id="WP_108371755.1">
    <property type="nucleotide sequence ID" value="NZ_CP028811.1"/>
</dbReference>
<evidence type="ECO:0000313" key="2">
    <source>
        <dbReference type="EMBL" id="AWA30615.1"/>
    </source>
</evidence>
<keyword evidence="1" id="KW-1133">Transmembrane helix</keyword>
<keyword evidence="1" id="KW-0472">Membrane</keyword>
<sequence length="32" mass="3672">MSVDDMFGLLLIVAGIAFIGIFFYIYSRSRKK</sequence>
<dbReference type="KEGG" id="fmg:HYN48_11235"/>
<keyword evidence="1" id="KW-0812">Transmembrane</keyword>